<reference evidence="3" key="2">
    <citation type="submission" date="2016-07" db="EMBL/GenBank/DDBJ databases">
        <authorList>
            <person name="Kauffman K."/>
            <person name="Arevalo P."/>
            <person name="Polz M.F."/>
        </authorList>
    </citation>
    <scope>NUCLEOTIDE SEQUENCE</scope>
    <source>
        <strain evidence="3">10N.222.49.A5</strain>
    </source>
</reference>
<dbReference type="EMBL" id="MDBO01000069">
    <property type="protein sequence ID" value="PMP10658.1"/>
    <property type="molecule type" value="Genomic_DNA"/>
</dbReference>
<name>A0AAP8MW72_9VIBR</name>
<comment type="caution">
    <text evidence="3">The sequence shown here is derived from an EMBL/GenBank/DDBJ whole genome shotgun (WGS) entry which is preliminary data.</text>
</comment>
<keyword evidence="1" id="KW-0732">Signal</keyword>
<evidence type="ECO:0000313" key="4">
    <source>
        <dbReference type="Proteomes" id="UP000235611"/>
    </source>
</evidence>
<organism evidence="3 4">
    <name type="scientific">Vibrio breoganii</name>
    <dbReference type="NCBI Taxonomy" id="553239"/>
    <lineage>
        <taxon>Bacteria</taxon>
        <taxon>Pseudomonadati</taxon>
        <taxon>Pseudomonadota</taxon>
        <taxon>Gammaproteobacteria</taxon>
        <taxon>Vibrionales</taxon>
        <taxon>Vibrionaceae</taxon>
        <taxon>Vibrio</taxon>
    </lineage>
</organism>
<evidence type="ECO:0000313" key="3">
    <source>
        <dbReference type="EMBL" id="PMP10658.1"/>
    </source>
</evidence>
<dbReference type="EMBL" id="JABCJR010000053">
    <property type="protein sequence ID" value="NMR71834.1"/>
    <property type="molecule type" value="Genomic_DNA"/>
</dbReference>
<protein>
    <recommendedName>
        <fullName evidence="6">Polymer-forming cytoskeletal protein</fullName>
    </recommendedName>
</protein>
<reference evidence="4" key="1">
    <citation type="submission" date="2016-07" db="EMBL/GenBank/DDBJ databases">
        <title>Nontailed viruses are major unrecognized killers of bacteria in the ocean.</title>
        <authorList>
            <person name="Kauffman K."/>
            <person name="Hussain F."/>
            <person name="Yang J."/>
            <person name="Arevalo P."/>
            <person name="Brown J."/>
            <person name="Cutler M."/>
            <person name="Kelly L."/>
            <person name="Polz M.F."/>
        </authorList>
    </citation>
    <scope>NUCLEOTIDE SEQUENCE [LARGE SCALE GENOMIC DNA]</scope>
    <source>
        <strain evidence="4">10N.222.49.A5</strain>
    </source>
</reference>
<accession>A0AAP8MW72</accession>
<reference evidence="2 5" key="4">
    <citation type="submission" date="2020-04" db="EMBL/GenBank/DDBJ databases">
        <title>WGS-Seq of Vibrio isolated by the O'Toole Lab.</title>
        <authorList>
            <person name="Mckone K.P."/>
            <person name="Whitaker R."/>
            <person name="Sevigney J.L."/>
            <person name="Herring J.B."/>
            <person name="O'Toole G."/>
        </authorList>
    </citation>
    <scope>NUCLEOTIDE SEQUENCE [LARGE SCALE GENOMIC DNA]</scope>
    <source>
        <strain evidence="2 5">BS_02</strain>
    </source>
</reference>
<feature type="chain" id="PRO_5042926877" description="Polymer-forming cytoskeletal protein" evidence="1">
    <location>
        <begin position="22"/>
        <end position="399"/>
    </location>
</feature>
<evidence type="ECO:0000256" key="1">
    <source>
        <dbReference type="SAM" id="SignalP"/>
    </source>
</evidence>
<dbReference type="Proteomes" id="UP000590068">
    <property type="component" value="Unassembled WGS sequence"/>
</dbReference>
<reference evidence="3" key="3">
    <citation type="journal article" date="2018" name="Nature">
        <title>A major lineage of non-tailed dsDNA viruses as unrecognized killers of marine bacteria.</title>
        <authorList>
            <person name="Kauffman K.M."/>
            <person name="Hussain F.A."/>
            <person name="Yang J."/>
            <person name="Arevalo P."/>
            <person name="Brown J.M."/>
            <person name="Chang W.K."/>
            <person name="VanInsberghe D."/>
            <person name="Elsherbini J."/>
            <person name="Sharma R.S."/>
            <person name="Cutler M.B."/>
            <person name="Kelly L."/>
            <person name="Polz M.F."/>
        </authorList>
    </citation>
    <scope>NUCLEOTIDE SEQUENCE</scope>
    <source>
        <strain evidence="3">10N.222.49.A5</strain>
    </source>
</reference>
<evidence type="ECO:0008006" key="6">
    <source>
        <dbReference type="Google" id="ProtNLM"/>
    </source>
</evidence>
<keyword evidence="5" id="KW-1185">Reference proteome</keyword>
<evidence type="ECO:0000313" key="5">
    <source>
        <dbReference type="Proteomes" id="UP000590068"/>
    </source>
</evidence>
<dbReference type="Proteomes" id="UP000235611">
    <property type="component" value="Unassembled WGS sequence"/>
</dbReference>
<sequence length="399" mass="42458">MNRTNLAIMCSLLMGTGNAFAADEMLTFSSGDYIKADEINQNFSYLKALAESSGARGLTLEDEVDCTSNSEALAEYFAAGAKNSDFLVVTIKGNCSWGSVNFNRSNIEFAGHEQGGQISGNIRVDSEQKIGFVNLTINDDLIYDGNANGWVDNLTGDGDNMISVGASSRLWYGDGTTNIRRLEVTNGSALSGSYLDVNSLYVDASTMAAGEIVADEIILLQSASLSTWTEEGIDARYIGLRLGSSLQTQSLSIEENVDVTEGSSLSVEYLTLGGELGVNSSSSVGVHTELVSSGNIIVTNSSSMNAGSLSAPQLFLQHSSSASIASLDVDLLFCRTSSMYNDQSFTVPNLELGGFCYLEAHIDMTSLCDRVDTSGSVLGWSTVEDVWNSFPADCTFSAQ</sequence>
<proteinExistence type="predicted"/>
<dbReference type="AlphaFoldDB" id="A0AAP8MW72"/>
<dbReference type="RefSeq" id="WP_017031643.1">
    <property type="nucleotide sequence ID" value="NZ_JABBXC010000054.1"/>
</dbReference>
<gene>
    <name evidence="3" type="ORF">BCS93_10060</name>
    <name evidence="2" type="ORF">HJ568_18075</name>
</gene>
<feature type="signal peptide" evidence="1">
    <location>
        <begin position="1"/>
        <end position="21"/>
    </location>
</feature>
<evidence type="ECO:0000313" key="2">
    <source>
        <dbReference type="EMBL" id="NMR71834.1"/>
    </source>
</evidence>